<feature type="domain" description="Protein kinase" evidence="13">
    <location>
        <begin position="460"/>
        <end position="743"/>
    </location>
</feature>
<dbReference type="PANTHER" id="PTHR48007:SF65">
    <property type="entry name" value="OS01G0577600 PROTEIN"/>
    <property type="match status" value="1"/>
</dbReference>
<dbReference type="Gene3D" id="1.10.510.10">
    <property type="entry name" value="Transferase(Phosphotransferase) domain 1"/>
    <property type="match status" value="2"/>
</dbReference>
<evidence type="ECO:0000256" key="11">
    <source>
        <dbReference type="SAM" id="Phobius"/>
    </source>
</evidence>
<dbReference type="Proteomes" id="UP000886520">
    <property type="component" value="Chromosome 14"/>
</dbReference>
<keyword evidence="7 11" id="KW-1133">Transmembrane helix</keyword>
<dbReference type="Gene3D" id="3.80.10.10">
    <property type="entry name" value="Ribonuclease Inhibitor"/>
    <property type="match status" value="2"/>
</dbReference>
<dbReference type="InterPro" id="IPR011009">
    <property type="entry name" value="Kinase-like_dom_sf"/>
</dbReference>
<comment type="subcellular location">
    <subcellularLocation>
        <location evidence="1">Cell membrane</location>
        <topology evidence="1">Single-pass type I membrane protein</topology>
    </subcellularLocation>
</comment>
<feature type="signal peptide" evidence="12">
    <location>
        <begin position="1"/>
        <end position="19"/>
    </location>
</feature>
<keyword evidence="8 11" id="KW-0472">Membrane</keyword>
<dbReference type="SUPFAM" id="SSF56112">
    <property type="entry name" value="Protein kinase-like (PK-like)"/>
    <property type="match status" value="1"/>
</dbReference>
<evidence type="ECO:0000256" key="7">
    <source>
        <dbReference type="ARBA" id="ARBA00022989"/>
    </source>
</evidence>
<dbReference type="InterPro" id="IPR032675">
    <property type="entry name" value="LRR_dom_sf"/>
</dbReference>
<dbReference type="Gene3D" id="3.30.200.20">
    <property type="entry name" value="Phosphorylase Kinase, domain 1"/>
    <property type="match status" value="1"/>
</dbReference>
<evidence type="ECO:0000256" key="3">
    <source>
        <dbReference type="ARBA" id="ARBA00022614"/>
    </source>
</evidence>
<keyword evidence="3" id="KW-0433">Leucine-rich repeat</keyword>
<feature type="transmembrane region" description="Helical" evidence="11">
    <location>
        <begin position="338"/>
        <end position="362"/>
    </location>
</feature>
<dbReference type="Pfam" id="PF07714">
    <property type="entry name" value="PK_Tyr_Ser-Thr"/>
    <property type="match status" value="1"/>
</dbReference>
<dbReference type="PROSITE" id="PS50011">
    <property type="entry name" value="PROTEIN_KINASE_DOM"/>
    <property type="match status" value="1"/>
</dbReference>
<dbReference type="SUPFAM" id="SSF52058">
    <property type="entry name" value="L domain-like"/>
    <property type="match status" value="1"/>
</dbReference>
<sequence>MPCCIFLLLHPLLLGPSDFRRGARTYTHGQQGLRFCSERIERAASDDEERMVLMHVKAALDPEGRVLHSWVMPAGEFEGVAWNAAGKVANISLQGRGLQGFIPSAIAELTALTGLYLHYNKLTGPIPAVLYKLSSLTDLYLNVNLLTGTIPAELGLLYNLQALQLCCNALEGQIPMELGALKQLNVLALQHNSLVGEIPPSLGYLVSLSRLDLSFNRLNGTIPSSLERLSKLTILDVSSNFLSGPIPPTLQRLQQGLSYGNNSMLCGDGFPTVSSCRHGYSTTGGAPVTGAGPEQPIAGSEPEPPASNVSTAAVSADPQHYLGSVRQGAKVGSRTAQVAVVSGVVAFAVGGVLIGLFIFVLFRRHKQRISSAFEVSDHSKLGGAFSSETLKPSSADVLNSTYKVHKPHLETHLASSSGAANASHRGSRSFGSFSGVVFFNGSHQSFQYDLEELEVATNFFSDKNLLGKRAGHSAVYKGVLRDGSSVAIRALHKASCKTGMSEFRSVVGIIAQLRQENIVALKGFCCSSSKADCFLVYDYMTNGTLQEHLDRRLTSSCKGFKASSGSLDWAARARIALNIARGLNFMHKGTDEAVIHQNVSAANVLLDQNCNAFLSDAGRLTEKSDVYALGVLLLQLLTGKVPSCVGNGNGNGNGNGGHELNVGAAEERTAGAAGEAWGANNMVSWARSLVGAGFVEELMDASLKGKYSSVAATHMAAVAFACTQEDSAERPDSSEVVSLLEKMDDASALTAGLSSGEDYPRRQQAIFAERLLDNGR</sequence>
<dbReference type="InterPro" id="IPR046959">
    <property type="entry name" value="PRK1-6/SRF4-like"/>
</dbReference>
<keyword evidence="2" id="KW-1003">Cell membrane</keyword>
<organism evidence="14 15">
    <name type="scientific">Adiantum capillus-veneris</name>
    <name type="common">Maidenhair fern</name>
    <dbReference type="NCBI Taxonomy" id="13818"/>
    <lineage>
        <taxon>Eukaryota</taxon>
        <taxon>Viridiplantae</taxon>
        <taxon>Streptophyta</taxon>
        <taxon>Embryophyta</taxon>
        <taxon>Tracheophyta</taxon>
        <taxon>Polypodiopsida</taxon>
        <taxon>Polypodiidae</taxon>
        <taxon>Polypodiales</taxon>
        <taxon>Pteridineae</taxon>
        <taxon>Pteridaceae</taxon>
        <taxon>Vittarioideae</taxon>
        <taxon>Adiantum</taxon>
    </lineage>
</organism>
<accession>A0A9D4ULY6</accession>
<dbReference type="FunFam" id="3.80.10.10:FF:000356">
    <property type="entry name" value="LRR receptor-like serine/threonine-protein kinase"/>
    <property type="match status" value="1"/>
</dbReference>
<name>A0A9D4ULY6_ADICA</name>
<protein>
    <recommendedName>
        <fullName evidence="13">Protein kinase domain-containing protein</fullName>
    </recommendedName>
</protein>
<evidence type="ECO:0000259" key="13">
    <source>
        <dbReference type="PROSITE" id="PS50011"/>
    </source>
</evidence>
<keyword evidence="4 11" id="KW-0812">Transmembrane</keyword>
<dbReference type="InterPro" id="IPR001245">
    <property type="entry name" value="Ser-Thr/Tyr_kinase_cat_dom"/>
</dbReference>
<evidence type="ECO:0000256" key="12">
    <source>
        <dbReference type="SAM" id="SignalP"/>
    </source>
</evidence>
<dbReference type="AlphaFoldDB" id="A0A9D4ULY6"/>
<evidence type="ECO:0000256" key="6">
    <source>
        <dbReference type="ARBA" id="ARBA00022737"/>
    </source>
</evidence>
<evidence type="ECO:0000256" key="5">
    <source>
        <dbReference type="ARBA" id="ARBA00022729"/>
    </source>
</evidence>
<evidence type="ECO:0000256" key="4">
    <source>
        <dbReference type="ARBA" id="ARBA00022692"/>
    </source>
</evidence>
<dbReference type="Pfam" id="PF00560">
    <property type="entry name" value="LRR_1"/>
    <property type="match status" value="2"/>
</dbReference>
<dbReference type="GO" id="GO:0005886">
    <property type="term" value="C:plasma membrane"/>
    <property type="evidence" value="ECO:0007669"/>
    <property type="project" value="UniProtKB-SubCell"/>
</dbReference>
<keyword evidence="15" id="KW-1185">Reference proteome</keyword>
<dbReference type="PANTHER" id="PTHR48007">
    <property type="entry name" value="LEUCINE-RICH REPEAT RECEPTOR-LIKE PROTEIN KINASE PXC1"/>
    <property type="match status" value="1"/>
</dbReference>
<comment type="caution">
    <text evidence="14">The sequence shown here is derived from an EMBL/GenBank/DDBJ whole genome shotgun (WGS) entry which is preliminary data.</text>
</comment>
<proteinExistence type="predicted"/>
<keyword evidence="5 12" id="KW-0732">Signal</keyword>
<feature type="compositionally biased region" description="Low complexity" evidence="10">
    <location>
        <begin position="284"/>
        <end position="293"/>
    </location>
</feature>
<evidence type="ECO:0000256" key="10">
    <source>
        <dbReference type="SAM" id="MobiDB-lite"/>
    </source>
</evidence>
<evidence type="ECO:0000313" key="15">
    <source>
        <dbReference type="Proteomes" id="UP000886520"/>
    </source>
</evidence>
<dbReference type="InterPro" id="IPR000719">
    <property type="entry name" value="Prot_kinase_dom"/>
</dbReference>
<evidence type="ECO:0000256" key="1">
    <source>
        <dbReference type="ARBA" id="ARBA00004251"/>
    </source>
</evidence>
<dbReference type="InterPro" id="IPR001611">
    <property type="entry name" value="Leu-rich_rpt"/>
</dbReference>
<evidence type="ECO:0000256" key="2">
    <source>
        <dbReference type="ARBA" id="ARBA00022475"/>
    </source>
</evidence>
<dbReference type="FunFam" id="3.80.10.10:FF:000041">
    <property type="entry name" value="LRR receptor-like serine/threonine-protein kinase ERECTA"/>
    <property type="match status" value="1"/>
</dbReference>
<keyword evidence="9" id="KW-0325">Glycoprotein</keyword>
<evidence type="ECO:0000313" key="14">
    <source>
        <dbReference type="EMBL" id="KAI5069927.1"/>
    </source>
</evidence>
<dbReference type="OrthoDB" id="676979at2759"/>
<feature type="region of interest" description="Disordered" evidence="10">
    <location>
        <begin position="284"/>
        <end position="312"/>
    </location>
</feature>
<keyword evidence="6" id="KW-0677">Repeat</keyword>
<evidence type="ECO:0000256" key="9">
    <source>
        <dbReference type="ARBA" id="ARBA00023180"/>
    </source>
</evidence>
<evidence type="ECO:0000256" key="8">
    <source>
        <dbReference type="ARBA" id="ARBA00023136"/>
    </source>
</evidence>
<reference evidence="14" key="1">
    <citation type="submission" date="2021-01" db="EMBL/GenBank/DDBJ databases">
        <title>Adiantum capillus-veneris genome.</title>
        <authorList>
            <person name="Fang Y."/>
            <person name="Liao Q."/>
        </authorList>
    </citation>
    <scope>NUCLEOTIDE SEQUENCE</scope>
    <source>
        <strain evidence="14">H3</strain>
        <tissue evidence="14">Leaf</tissue>
    </source>
</reference>
<gene>
    <name evidence="14" type="ORF">GOP47_0014270</name>
</gene>
<dbReference type="GO" id="GO:0005524">
    <property type="term" value="F:ATP binding"/>
    <property type="evidence" value="ECO:0007669"/>
    <property type="project" value="InterPro"/>
</dbReference>
<feature type="chain" id="PRO_5038559484" description="Protein kinase domain-containing protein" evidence="12">
    <location>
        <begin position="20"/>
        <end position="776"/>
    </location>
</feature>
<dbReference type="EMBL" id="JABFUD020000014">
    <property type="protein sequence ID" value="KAI5069927.1"/>
    <property type="molecule type" value="Genomic_DNA"/>
</dbReference>
<dbReference type="GO" id="GO:0004672">
    <property type="term" value="F:protein kinase activity"/>
    <property type="evidence" value="ECO:0007669"/>
    <property type="project" value="InterPro"/>
</dbReference>